<dbReference type="Proteomes" id="UP000325466">
    <property type="component" value="Unassembled WGS sequence"/>
</dbReference>
<accession>A0ABQ0YVZ0</accession>
<gene>
    <name evidence="1" type="ORF">RAJCM14343_5990</name>
</gene>
<organism evidence="1 2">
    <name type="scientific">Rhodococcus aetherivorans</name>
    <dbReference type="NCBI Taxonomy" id="191292"/>
    <lineage>
        <taxon>Bacteria</taxon>
        <taxon>Bacillati</taxon>
        <taxon>Actinomycetota</taxon>
        <taxon>Actinomycetes</taxon>
        <taxon>Mycobacteriales</taxon>
        <taxon>Nocardiaceae</taxon>
        <taxon>Rhodococcus</taxon>
    </lineage>
</organism>
<evidence type="ECO:0000313" key="1">
    <source>
        <dbReference type="EMBL" id="GES40695.1"/>
    </source>
</evidence>
<reference evidence="1 2" key="1">
    <citation type="journal article" date="2018" name="Biodegradation">
        <title>1,4-Dioxane degradation characteristics of Rhodococcus aetherivorans JCM 14343.</title>
        <authorList>
            <person name="Inoue D."/>
            <person name="Tsunoda T."/>
            <person name="Yamamoto N."/>
            <person name="Ike M."/>
            <person name="Sei K."/>
        </authorList>
    </citation>
    <scope>NUCLEOTIDE SEQUENCE [LARGE SCALE GENOMIC DNA]</scope>
    <source>
        <strain evidence="1 2">JCM 14343</strain>
    </source>
</reference>
<protein>
    <submittedName>
        <fullName evidence="1">Uncharacterized protein</fullName>
    </submittedName>
</protein>
<proteinExistence type="predicted"/>
<dbReference type="EMBL" id="BLAH01000255">
    <property type="protein sequence ID" value="GES40695.1"/>
    <property type="molecule type" value="Genomic_DNA"/>
</dbReference>
<keyword evidence="2" id="KW-1185">Reference proteome</keyword>
<sequence length="283" mass="31744">MQYTSDDVVHHVVVPNRDVALFTTIESRRLTVHPIDALLPRSFLSTYPLGSRLRGIPRMSRVARVEALNLLRPWPPVRGWVLQQIVKLAATSRIEANVVLLVDSDVALIRPVGADDFLRGGAVRFYRLPGGITTAMARHAAWRDAANRLLGLDARSSDPSADYVTSFLTWDPRIVRRVGERVREVTGDDWRAAVARELHFSECFLYGTYVDRLGTDADRSFTRSDTLCRSHWGTTPLDRAAAVRFVDSIGPDDVAVHVQSTSRTPPDIRRYVLDAAAERVKDF</sequence>
<dbReference type="Pfam" id="PF20102">
    <property type="entry name" value="DUF6492"/>
    <property type="match status" value="1"/>
</dbReference>
<comment type="caution">
    <text evidence="1">The sequence shown here is derived from an EMBL/GenBank/DDBJ whole genome shotgun (WGS) entry which is preliminary data.</text>
</comment>
<dbReference type="InterPro" id="IPR045499">
    <property type="entry name" value="DUF6492"/>
</dbReference>
<evidence type="ECO:0000313" key="2">
    <source>
        <dbReference type="Proteomes" id="UP000325466"/>
    </source>
</evidence>
<name>A0ABQ0YVZ0_9NOCA</name>